<dbReference type="InterPro" id="IPR045242">
    <property type="entry name" value="Syntaxin"/>
</dbReference>
<name>A0ABQ5KQ34_9EUKA</name>
<organism evidence="3 4">
    <name type="scientific">Aduncisulcus paluster</name>
    <dbReference type="NCBI Taxonomy" id="2918883"/>
    <lineage>
        <taxon>Eukaryota</taxon>
        <taxon>Metamonada</taxon>
        <taxon>Carpediemonas-like organisms</taxon>
        <taxon>Aduncisulcus</taxon>
    </lineage>
</organism>
<comment type="caution">
    <text evidence="3">The sequence shown here is derived from an EMBL/GenBank/DDBJ whole genome shotgun (WGS) entry which is preliminary data.</text>
</comment>
<comment type="similarity">
    <text evidence="1">Belongs to the syntaxin family.</text>
</comment>
<sequence length="265" mass="30360">MSFADMNGPTFSGFGKYGHKITVAEARVVSSPLTSSNPTYGTDVIPSHQEMSSDKWWEMVTSNCDRHSRTLQQTLTNLRILKDKYIKEVFEKKLDTTECSVMKADDFVSSHLRTISATQRTGLTRLKDNLIDWQGEKSTARKKILIELDRSPMDILRDRGIMATHESMHEDRYDDEFDEWEHEVQEMEVDSLVDRVDERAEGVLNVQHSIAALHAAMRSFGQIVDDQGLDIDRIVETVTEAGIDIEKGVDDLREARRLQKKRGIW</sequence>
<dbReference type="InterPro" id="IPR010989">
    <property type="entry name" value="SNARE"/>
</dbReference>
<protein>
    <recommendedName>
        <fullName evidence="2">t-SNARE coiled-coil homology domain-containing protein</fullName>
    </recommendedName>
</protein>
<evidence type="ECO:0000256" key="1">
    <source>
        <dbReference type="ARBA" id="ARBA00009063"/>
    </source>
</evidence>
<dbReference type="SMART" id="SM00397">
    <property type="entry name" value="t_SNARE"/>
    <property type="match status" value="1"/>
</dbReference>
<evidence type="ECO:0000313" key="4">
    <source>
        <dbReference type="Proteomes" id="UP001057375"/>
    </source>
</evidence>
<proteinExistence type="inferred from homology"/>
<dbReference type="PANTHER" id="PTHR19957">
    <property type="entry name" value="SYNTAXIN"/>
    <property type="match status" value="1"/>
</dbReference>
<dbReference type="PROSITE" id="PS50192">
    <property type="entry name" value="T_SNARE"/>
    <property type="match status" value="1"/>
</dbReference>
<dbReference type="Gene3D" id="1.20.5.110">
    <property type="match status" value="1"/>
</dbReference>
<gene>
    <name evidence="3" type="ORF">ADUPG1_007927</name>
</gene>
<dbReference type="EMBL" id="BQXS01010834">
    <property type="protein sequence ID" value="GKT34598.1"/>
    <property type="molecule type" value="Genomic_DNA"/>
</dbReference>
<dbReference type="Proteomes" id="UP001057375">
    <property type="component" value="Unassembled WGS sequence"/>
</dbReference>
<dbReference type="SUPFAM" id="SSF47661">
    <property type="entry name" value="t-snare proteins"/>
    <property type="match status" value="1"/>
</dbReference>
<keyword evidence="4" id="KW-1185">Reference proteome</keyword>
<feature type="domain" description="T-SNARE coiled-coil homology" evidence="2">
    <location>
        <begin position="193"/>
        <end position="255"/>
    </location>
</feature>
<reference evidence="3" key="1">
    <citation type="submission" date="2022-03" db="EMBL/GenBank/DDBJ databases">
        <title>Draft genome sequence of Aduncisulcus paluster, a free-living microaerophilic Fornicata.</title>
        <authorList>
            <person name="Yuyama I."/>
            <person name="Kume K."/>
            <person name="Tamura T."/>
            <person name="Inagaki Y."/>
            <person name="Hashimoto T."/>
        </authorList>
    </citation>
    <scope>NUCLEOTIDE SEQUENCE</scope>
    <source>
        <strain evidence="3">NY0171</strain>
    </source>
</reference>
<evidence type="ECO:0000259" key="2">
    <source>
        <dbReference type="PROSITE" id="PS50192"/>
    </source>
</evidence>
<accession>A0ABQ5KQ34</accession>
<dbReference type="InterPro" id="IPR000727">
    <property type="entry name" value="T_SNARE_dom"/>
</dbReference>
<evidence type="ECO:0000313" key="3">
    <source>
        <dbReference type="EMBL" id="GKT34598.1"/>
    </source>
</evidence>